<proteinExistence type="predicted"/>
<comment type="caution">
    <text evidence="3">The sequence shown here is derived from an EMBL/GenBank/DDBJ whole genome shotgun (WGS) entry which is preliminary data.</text>
</comment>
<feature type="transmembrane region" description="Helical" evidence="2">
    <location>
        <begin position="186"/>
        <end position="213"/>
    </location>
</feature>
<dbReference type="OrthoDB" id="10375360at2759"/>
<feature type="region of interest" description="Disordered" evidence="1">
    <location>
        <begin position="1"/>
        <end position="22"/>
    </location>
</feature>
<keyword evidence="2" id="KW-0812">Transmembrane</keyword>
<evidence type="ECO:0000256" key="1">
    <source>
        <dbReference type="SAM" id="MobiDB-lite"/>
    </source>
</evidence>
<protein>
    <submittedName>
        <fullName evidence="3">8126_t:CDS:1</fullName>
    </submittedName>
</protein>
<keyword evidence="2" id="KW-1133">Transmembrane helix</keyword>
<keyword evidence="2" id="KW-0472">Membrane</keyword>
<organism evidence="3 4">
    <name type="scientific">Paraglomus brasilianum</name>
    <dbReference type="NCBI Taxonomy" id="144538"/>
    <lineage>
        <taxon>Eukaryota</taxon>
        <taxon>Fungi</taxon>
        <taxon>Fungi incertae sedis</taxon>
        <taxon>Mucoromycota</taxon>
        <taxon>Glomeromycotina</taxon>
        <taxon>Glomeromycetes</taxon>
        <taxon>Paraglomerales</taxon>
        <taxon>Paraglomeraceae</taxon>
        <taxon>Paraglomus</taxon>
    </lineage>
</organism>
<evidence type="ECO:0000313" key="4">
    <source>
        <dbReference type="Proteomes" id="UP000789739"/>
    </source>
</evidence>
<evidence type="ECO:0000313" key="3">
    <source>
        <dbReference type="EMBL" id="CAG8616425.1"/>
    </source>
</evidence>
<dbReference type="AlphaFoldDB" id="A0A9N9CUS0"/>
<keyword evidence="4" id="KW-1185">Reference proteome</keyword>
<sequence>MSTSQQLLTTPPPEYGASLSPPELEEIDLPHVSVDVKSNENNAPPVAKSVIATTETGEANSDNNSSHVSLWDAQTKKRPALIAWCVIESVLRLLVVCITARNYSAPYTIINSLGIFLGKEYYITLVNSIWPDSDPLEATVDRPGIRIDLVWLKQGFYYVLYNLIIGISLWVVTWKDANDQDDYAKWLATTGLVACLLNITSYFVGIASMAWVYRPTDDLN</sequence>
<dbReference type="EMBL" id="CAJVPI010001518">
    <property type="protein sequence ID" value="CAG8616425.1"/>
    <property type="molecule type" value="Genomic_DNA"/>
</dbReference>
<name>A0A9N9CUS0_9GLOM</name>
<accession>A0A9N9CUS0</accession>
<evidence type="ECO:0000256" key="2">
    <source>
        <dbReference type="SAM" id="Phobius"/>
    </source>
</evidence>
<feature type="transmembrane region" description="Helical" evidence="2">
    <location>
        <begin position="156"/>
        <end position="174"/>
    </location>
</feature>
<reference evidence="3" key="1">
    <citation type="submission" date="2021-06" db="EMBL/GenBank/DDBJ databases">
        <authorList>
            <person name="Kallberg Y."/>
            <person name="Tangrot J."/>
            <person name="Rosling A."/>
        </authorList>
    </citation>
    <scope>NUCLEOTIDE SEQUENCE</scope>
    <source>
        <strain evidence="3">BR232B</strain>
    </source>
</reference>
<gene>
    <name evidence="3" type="ORF">PBRASI_LOCUS8456</name>
</gene>
<dbReference type="Proteomes" id="UP000789739">
    <property type="component" value="Unassembled WGS sequence"/>
</dbReference>